<gene>
    <name evidence="2" type="ORF">GTA08_BOTSDO03640</name>
</gene>
<organism evidence="2 3">
    <name type="scientific">Botryosphaeria dothidea</name>
    <dbReference type="NCBI Taxonomy" id="55169"/>
    <lineage>
        <taxon>Eukaryota</taxon>
        <taxon>Fungi</taxon>
        <taxon>Dikarya</taxon>
        <taxon>Ascomycota</taxon>
        <taxon>Pezizomycotina</taxon>
        <taxon>Dothideomycetes</taxon>
        <taxon>Dothideomycetes incertae sedis</taxon>
        <taxon>Botryosphaeriales</taxon>
        <taxon>Botryosphaeriaceae</taxon>
        <taxon>Botryosphaeria</taxon>
    </lineage>
</organism>
<keyword evidence="3" id="KW-1185">Reference proteome</keyword>
<comment type="caution">
    <text evidence="2">The sequence shown here is derived from an EMBL/GenBank/DDBJ whole genome shotgun (WGS) entry which is preliminary data.</text>
</comment>
<keyword evidence="1" id="KW-0732">Signal</keyword>
<dbReference type="Proteomes" id="UP000572817">
    <property type="component" value="Unassembled WGS sequence"/>
</dbReference>
<evidence type="ECO:0000256" key="1">
    <source>
        <dbReference type="SAM" id="SignalP"/>
    </source>
</evidence>
<dbReference type="AlphaFoldDB" id="A0A8H4IVF4"/>
<feature type="chain" id="PRO_5034592025" description="Ubiquitin 3 binding protein But2 C-terminal domain-containing protein" evidence="1">
    <location>
        <begin position="26"/>
        <end position="453"/>
    </location>
</feature>
<accession>A0A8H4IVF4</accession>
<name>A0A8H4IVF4_9PEZI</name>
<evidence type="ECO:0000313" key="2">
    <source>
        <dbReference type="EMBL" id="KAF4308211.1"/>
    </source>
</evidence>
<sequence length="453" mass="48204">MASRAMSLRLALSLLLSFYLNLAHAVSSQEPLKPLEARGYAVGDAVPVTCLNRTIDTGEHITDASGQLQYIPFPVCNETGKPLELYFGIEKDMNCTIDFISDPLFHLLEFYVHNDAPLTCRIPSRPLSQSADSDSGEYSVDAVSQKSGAMGTQSGGFTPLIIALTGTLQLSHLHISNYLNVLVHAAPRSIAPGTIDAATAYSVSHATRNTKIVIGDSLPLRLSVRWYPNTVLPSQWAGVGGHVYMSTVVYCMLSAGAATAVCFAWFRGVELPRRLKRYGKDRAIGVESGRGYNGYGLGVAGGYGSAKGVDPAFGNFVEQFYTAAEGNTTTTADFVAFFSPNATIAMGPVQNFTGADQIVTFKETICSGDCVVNYHFPNVATVSAETAIDKTFAVQGLAKAHYVNGSCGATSYETRFTVLKDGVWTARLCPGSGSLAVLDLVAQSGTGGTCDDF</sequence>
<protein>
    <recommendedName>
        <fullName evidence="4">Ubiquitin 3 binding protein But2 C-terminal domain-containing protein</fullName>
    </recommendedName>
</protein>
<evidence type="ECO:0000313" key="3">
    <source>
        <dbReference type="Proteomes" id="UP000572817"/>
    </source>
</evidence>
<dbReference type="PANTHER" id="PTHR40368:SF1">
    <property type="entry name" value="YALI0F14399P"/>
    <property type="match status" value="1"/>
</dbReference>
<feature type="signal peptide" evidence="1">
    <location>
        <begin position="1"/>
        <end position="25"/>
    </location>
</feature>
<proteinExistence type="predicted"/>
<dbReference type="EMBL" id="WWBZ02000022">
    <property type="protein sequence ID" value="KAF4308211.1"/>
    <property type="molecule type" value="Genomic_DNA"/>
</dbReference>
<evidence type="ECO:0008006" key="4">
    <source>
        <dbReference type="Google" id="ProtNLM"/>
    </source>
</evidence>
<dbReference type="OrthoDB" id="18530at2759"/>
<reference evidence="2" key="1">
    <citation type="submission" date="2020-04" db="EMBL/GenBank/DDBJ databases">
        <title>Genome Assembly and Annotation of Botryosphaeria dothidea sdau 11-99, a Latent Pathogen of Apple Fruit Ring Rot in China.</title>
        <authorList>
            <person name="Yu C."/>
            <person name="Diao Y."/>
            <person name="Lu Q."/>
            <person name="Zhao J."/>
            <person name="Cui S."/>
            <person name="Peng C."/>
            <person name="He B."/>
            <person name="Liu H."/>
        </authorList>
    </citation>
    <scope>NUCLEOTIDE SEQUENCE [LARGE SCALE GENOMIC DNA]</scope>
    <source>
        <strain evidence="2">Sdau11-99</strain>
    </source>
</reference>
<dbReference type="PANTHER" id="PTHR40368">
    <property type="entry name" value="YALI0F14399P"/>
    <property type="match status" value="1"/>
</dbReference>